<accession>A0A835WEB4</accession>
<reference evidence="2" key="1">
    <citation type="journal article" date="2020" name="bioRxiv">
        <title>Comparative genomics of Chlamydomonas.</title>
        <authorList>
            <person name="Craig R.J."/>
            <person name="Hasan A.R."/>
            <person name="Ness R.W."/>
            <person name="Keightley P.D."/>
        </authorList>
    </citation>
    <scope>NUCLEOTIDE SEQUENCE</scope>
    <source>
        <strain evidence="2">SAG 7.73</strain>
    </source>
</reference>
<keyword evidence="3" id="KW-1185">Reference proteome</keyword>
<feature type="compositionally biased region" description="Polar residues" evidence="1">
    <location>
        <begin position="96"/>
        <end position="105"/>
    </location>
</feature>
<comment type="caution">
    <text evidence="2">The sequence shown here is derived from an EMBL/GenBank/DDBJ whole genome shotgun (WGS) entry which is preliminary data.</text>
</comment>
<sequence>MPVPLCDLPAERRFIASVARAALERKRDVARRCVALVAAQEIHKFAREPSSLITSAIETKTSSIPAGAAPANGADCSGCSTPSDCGSGASTPAVLSRSNTDLSTRTDSEGGCSQDGTLVLEAAAKTTAPPTEAPPALSEPGSPSPAINIPLAAISPAPASSFRPRSLLTASLMRATPSTTAAGFKFHSAPAAVTAAPAARTTGPSPCSATAAWPAVPLSVSPGCSAPPASSSSACIYYPPEPQSYSVRHTVLDFVWHRYQDCAQQPAIPFGPFHAEYQAAQQVAELYGAVVQ</sequence>
<feature type="region of interest" description="Disordered" evidence="1">
    <location>
        <begin position="87"/>
        <end position="113"/>
    </location>
</feature>
<protein>
    <submittedName>
        <fullName evidence="2">Uncharacterized protein</fullName>
    </submittedName>
</protein>
<name>A0A835WEB4_CHLIN</name>
<evidence type="ECO:0000313" key="2">
    <source>
        <dbReference type="EMBL" id="KAG2445847.1"/>
    </source>
</evidence>
<dbReference type="AlphaFoldDB" id="A0A835WEB4"/>
<evidence type="ECO:0000313" key="3">
    <source>
        <dbReference type="Proteomes" id="UP000650467"/>
    </source>
</evidence>
<dbReference type="EMBL" id="JAEHOC010000001">
    <property type="protein sequence ID" value="KAG2445847.1"/>
    <property type="molecule type" value="Genomic_DNA"/>
</dbReference>
<evidence type="ECO:0000256" key="1">
    <source>
        <dbReference type="SAM" id="MobiDB-lite"/>
    </source>
</evidence>
<dbReference type="Proteomes" id="UP000650467">
    <property type="component" value="Unassembled WGS sequence"/>
</dbReference>
<organism evidence="2 3">
    <name type="scientific">Chlamydomonas incerta</name>
    <dbReference type="NCBI Taxonomy" id="51695"/>
    <lineage>
        <taxon>Eukaryota</taxon>
        <taxon>Viridiplantae</taxon>
        <taxon>Chlorophyta</taxon>
        <taxon>core chlorophytes</taxon>
        <taxon>Chlorophyceae</taxon>
        <taxon>CS clade</taxon>
        <taxon>Chlamydomonadales</taxon>
        <taxon>Chlamydomonadaceae</taxon>
        <taxon>Chlamydomonas</taxon>
    </lineage>
</organism>
<proteinExistence type="predicted"/>
<gene>
    <name evidence="2" type="ORF">HXX76_000451</name>
</gene>